<protein>
    <submittedName>
        <fullName evidence="1">Uncharacterized protein</fullName>
    </submittedName>
</protein>
<organism evidence="1 2">
    <name type="scientific">Dissostichus mawsoni</name>
    <name type="common">Antarctic cod</name>
    <dbReference type="NCBI Taxonomy" id="36200"/>
    <lineage>
        <taxon>Eukaryota</taxon>
        <taxon>Metazoa</taxon>
        <taxon>Chordata</taxon>
        <taxon>Craniata</taxon>
        <taxon>Vertebrata</taxon>
        <taxon>Euteleostomi</taxon>
        <taxon>Actinopterygii</taxon>
        <taxon>Neopterygii</taxon>
        <taxon>Teleostei</taxon>
        <taxon>Neoteleostei</taxon>
        <taxon>Acanthomorphata</taxon>
        <taxon>Eupercaria</taxon>
        <taxon>Perciformes</taxon>
        <taxon>Notothenioidei</taxon>
        <taxon>Nototheniidae</taxon>
        <taxon>Dissostichus</taxon>
    </lineage>
</organism>
<sequence length="59" mass="6250">MHELVLLPVHRPSGSHCWQAGGQCVHSCPAQCVLQDTPSHTDACAAAEAPHSSGNPKMY</sequence>
<comment type="caution">
    <text evidence="1">The sequence shown here is derived from an EMBL/GenBank/DDBJ whole genome shotgun (WGS) entry which is preliminary data.</text>
</comment>
<accession>A0A7J5YI00</accession>
<proteinExistence type="predicted"/>
<keyword evidence="2" id="KW-1185">Reference proteome</keyword>
<dbReference type="EMBL" id="JAAKFY010000012">
    <property type="protein sequence ID" value="KAF3848601.1"/>
    <property type="molecule type" value="Genomic_DNA"/>
</dbReference>
<name>A0A7J5YI00_DISMA</name>
<reference evidence="1 2" key="1">
    <citation type="submission" date="2020-03" db="EMBL/GenBank/DDBJ databases">
        <title>Dissostichus mawsoni Genome sequencing and assembly.</title>
        <authorList>
            <person name="Park H."/>
        </authorList>
    </citation>
    <scope>NUCLEOTIDE SEQUENCE [LARGE SCALE GENOMIC DNA]</scope>
    <source>
        <strain evidence="1">DM0001</strain>
        <tissue evidence="1">Muscle</tissue>
    </source>
</reference>
<evidence type="ECO:0000313" key="1">
    <source>
        <dbReference type="EMBL" id="KAF3848601.1"/>
    </source>
</evidence>
<dbReference type="Proteomes" id="UP000518266">
    <property type="component" value="Unassembled WGS sequence"/>
</dbReference>
<gene>
    <name evidence="1" type="ORF">F7725_015098</name>
</gene>
<dbReference type="AlphaFoldDB" id="A0A7J5YI00"/>
<evidence type="ECO:0000313" key="2">
    <source>
        <dbReference type="Proteomes" id="UP000518266"/>
    </source>
</evidence>